<comment type="caution">
    <text evidence="1">The sequence shown here is derived from an EMBL/GenBank/DDBJ whole genome shotgun (WGS) entry which is preliminary data.</text>
</comment>
<evidence type="ECO:0000313" key="1">
    <source>
        <dbReference type="EMBL" id="KKN30515.1"/>
    </source>
</evidence>
<gene>
    <name evidence="1" type="ORF">LCGC14_0833400</name>
</gene>
<name>A0A0F9PFC1_9ZZZZ</name>
<dbReference type="EMBL" id="LAZR01002400">
    <property type="protein sequence ID" value="KKN30515.1"/>
    <property type="molecule type" value="Genomic_DNA"/>
</dbReference>
<organism evidence="1">
    <name type="scientific">marine sediment metagenome</name>
    <dbReference type="NCBI Taxonomy" id="412755"/>
    <lineage>
        <taxon>unclassified sequences</taxon>
        <taxon>metagenomes</taxon>
        <taxon>ecological metagenomes</taxon>
    </lineage>
</organism>
<dbReference type="AlphaFoldDB" id="A0A0F9PFC1"/>
<reference evidence="1" key="1">
    <citation type="journal article" date="2015" name="Nature">
        <title>Complex archaea that bridge the gap between prokaryotes and eukaryotes.</title>
        <authorList>
            <person name="Spang A."/>
            <person name="Saw J.H."/>
            <person name="Jorgensen S.L."/>
            <person name="Zaremba-Niedzwiedzka K."/>
            <person name="Martijn J."/>
            <person name="Lind A.E."/>
            <person name="van Eijk R."/>
            <person name="Schleper C."/>
            <person name="Guy L."/>
            <person name="Ettema T.J."/>
        </authorList>
    </citation>
    <scope>NUCLEOTIDE SEQUENCE</scope>
</reference>
<accession>A0A0F9PFC1</accession>
<protein>
    <submittedName>
        <fullName evidence="1">Uncharacterized protein</fullName>
    </submittedName>
</protein>
<sequence>MEKTKTTESTYTVRIGRADLIKFIKDHYATDLPASVEIFVRVPGGGDWSGMDLEIDGDEEVVVRWKEISSDE</sequence>
<proteinExistence type="predicted"/>